<name>A0ABV9FUM8_9NOCA</name>
<dbReference type="InterPro" id="IPR025669">
    <property type="entry name" value="AAA_dom"/>
</dbReference>
<accession>A0ABV9FUM8</accession>
<dbReference type="EMBL" id="JBHSFO010000012">
    <property type="protein sequence ID" value="MFC4605726.1"/>
    <property type="molecule type" value="Genomic_DNA"/>
</dbReference>
<dbReference type="CDD" id="cd02042">
    <property type="entry name" value="ParAB_family"/>
    <property type="match status" value="1"/>
</dbReference>
<gene>
    <name evidence="2" type="ORF">ACFO6S_18655</name>
</gene>
<sequence>MARAIATINLKGGVGKSTTTVALAEFMAAEFGQRVLVIDLDPQTNLTTMMIGERRWQELNDEGLTLATLFRNAVDRDPALPQFDMSKTVQRGVSSVKAVHSVDLLPSSLDLMEVQEALSYVQFNDPYSNAPVEILRNAVAEIADFYDYILIDCPPNLGIITLNGLMLADGYIIPTIPDVLSTYGIPQIQQRVQKFATRTGHRIKEIGLVVTKYRSNSTLHRATIERLQRDETIANVMPCWVPESNQIAASAEFVGYGTLKMKYGGQGQFDALRMVAEDVLMNSKVYL</sequence>
<evidence type="ECO:0000259" key="1">
    <source>
        <dbReference type="Pfam" id="PF13614"/>
    </source>
</evidence>
<evidence type="ECO:0000313" key="3">
    <source>
        <dbReference type="Proteomes" id="UP001595914"/>
    </source>
</evidence>
<organism evidence="2 3">
    <name type="scientific">Rhodococcus kronopolitis</name>
    <dbReference type="NCBI Taxonomy" id="1460226"/>
    <lineage>
        <taxon>Bacteria</taxon>
        <taxon>Bacillati</taxon>
        <taxon>Actinomycetota</taxon>
        <taxon>Actinomycetes</taxon>
        <taxon>Mycobacteriales</taxon>
        <taxon>Nocardiaceae</taxon>
        <taxon>Rhodococcus</taxon>
    </lineage>
</organism>
<dbReference type="Gene3D" id="3.40.50.300">
    <property type="entry name" value="P-loop containing nucleotide triphosphate hydrolases"/>
    <property type="match status" value="1"/>
</dbReference>
<dbReference type="InterPro" id="IPR027417">
    <property type="entry name" value="P-loop_NTPase"/>
</dbReference>
<dbReference type="PANTHER" id="PTHR13696:SF52">
    <property type="entry name" value="PARA FAMILY PROTEIN CT_582"/>
    <property type="match status" value="1"/>
</dbReference>
<dbReference type="Proteomes" id="UP001595914">
    <property type="component" value="Unassembled WGS sequence"/>
</dbReference>
<protein>
    <submittedName>
        <fullName evidence="2">ParA family protein</fullName>
    </submittedName>
</protein>
<dbReference type="RefSeq" id="WP_378419449.1">
    <property type="nucleotide sequence ID" value="NZ_JBHSFO010000012.1"/>
</dbReference>
<dbReference type="PANTHER" id="PTHR13696">
    <property type="entry name" value="P-LOOP CONTAINING NUCLEOSIDE TRIPHOSPHATE HYDROLASE"/>
    <property type="match status" value="1"/>
</dbReference>
<proteinExistence type="predicted"/>
<keyword evidence="3" id="KW-1185">Reference proteome</keyword>
<dbReference type="SUPFAM" id="SSF52540">
    <property type="entry name" value="P-loop containing nucleoside triphosphate hydrolases"/>
    <property type="match status" value="1"/>
</dbReference>
<dbReference type="Pfam" id="PF13614">
    <property type="entry name" value="AAA_31"/>
    <property type="match status" value="1"/>
</dbReference>
<feature type="domain" description="AAA" evidence="1">
    <location>
        <begin position="3"/>
        <end position="202"/>
    </location>
</feature>
<evidence type="ECO:0000313" key="2">
    <source>
        <dbReference type="EMBL" id="MFC4605726.1"/>
    </source>
</evidence>
<reference evidence="3" key="1">
    <citation type="journal article" date="2019" name="Int. J. Syst. Evol. Microbiol.">
        <title>The Global Catalogue of Microorganisms (GCM) 10K type strain sequencing project: providing services to taxonomists for standard genome sequencing and annotation.</title>
        <authorList>
            <consortium name="The Broad Institute Genomics Platform"/>
            <consortium name="The Broad Institute Genome Sequencing Center for Infectious Disease"/>
            <person name="Wu L."/>
            <person name="Ma J."/>
        </authorList>
    </citation>
    <scope>NUCLEOTIDE SEQUENCE [LARGE SCALE GENOMIC DNA]</scope>
    <source>
        <strain evidence="3">CCUG 54520</strain>
    </source>
</reference>
<comment type="caution">
    <text evidence="2">The sequence shown here is derived from an EMBL/GenBank/DDBJ whole genome shotgun (WGS) entry which is preliminary data.</text>
</comment>
<dbReference type="InterPro" id="IPR050678">
    <property type="entry name" value="DNA_Partitioning_ATPase"/>
</dbReference>